<dbReference type="Proteomes" id="UP001557470">
    <property type="component" value="Unassembled WGS sequence"/>
</dbReference>
<evidence type="ECO:0000313" key="3">
    <source>
        <dbReference type="Proteomes" id="UP001557470"/>
    </source>
</evidence>
<gene>
    <name evidence="2" type="ORF">UPYG_G00107270</name>
</gene>
<sequence>MDLSALSSVSDHVCVLWDCELSDIQRQAVFEIEEEDLLEHQFFIRTMCLSAEASMEMHVVEVQDRASLWPGAPFPLRTAYDTVI</sequence>
<keyword evidence="3" id="KW-1185">Reference proteome</keyword>
<dbReference type="AlphaFoldDB" id="A0ABD0XJT3"/>
<reference evidence="2 3" key="1">
    <citation type="submission" date="2024-06" db="EMBL/GenBank/DDBJ databases">
        <authorList>
            <person name="Pan Q."/>
            <person name="Wen M."/>
            <person name="Jouanno E."/>
            <person name="Zahm M."/>
            <person name="Klopp C."/>
            <person name="Cabau C."/>
            <person name="Louis A."/>
            <person name="Berthelot C."/>
            <person name="Parey E."/>
            <person name="Roest Crollius H."/>
            <person name="Montfort J."/>
            <person name="Robinson-Rechavi M."/>
            <person name="Bouchez O."/>
            <person name="Lampietro C."/>
            <person name="Lopez Roques C."/>
            <person name="Donnadieu C."/>
            <person name="Postlethwait J."/>
            <person name="Bobe J."/>
            <person name="Verreycken H."/>
            <person name="Guiguen Y."/>
        </authorList>
    </citation>
    <scope>NUCLEOTIDE SEQUENCE [LARGE SCALE GENOMIC DNA]</scope>
    <source>
        <strain evidence="2">Up_M1</strain>
        <tissue evidence="2">Testis</tissue>
    </source>
</reference>
<protein>
    <recommendedName>
        <fullName evidence="1">Nucleoplasmin core domain-containing protein</fullName>
    </recommendedName>
</protein>
<evidence type="ECO:0000313" key="2">
    <source>
        <dbReference type="EMBL" id="KAL0993395.1"/>
    </source>
</evidence>
<dbReference type="EMBL" id="JAGEUA010000003">
    <property type="protein sequence ID" value="KAL0993395.1"/>
    <property type="molecule type" value="Genomic_DNA"/>
</dbReference>
<feature type="domain" description="Nucleoplasmin core" evidence="1">
    <location>
        <begin position="16"/>
        <end position="64"/>
    </location>
</feature>
<dbReference type="InterPro" id="IPR036824">
    <property type="entry name" value="Nucleoplasmin_core_dom_sf"/>
</dbReference>
<organism evidence="2 3">
    <name type="scientific">Umbra pygmaea</name>
    <name type="common">Eastern mudminnow</name>
    <dbReference type="NCBI Taxonomy" id="75934"/>
    <lineage>
        <taxon>Eukaryota</taxon>
        <taxon>Metazoa</taxon>
        <taxon>Chordata</taxon>
        <taxon>Craniata</taxon>
        <taxon>Vertebrata</taxon>
        <taxon>Euteleostomi</taxon>
        <taxon>Actinopterygii</taxon>
        <taxon>Neopterygii</taxon>
        <taxon>Teleostei</taxon>
        <taxon>Protacanthopterygii</taxon>
        <taxon>Esociformes</taxon>
        <taxon>Umbridae</taxon>
        <taxon>Umbra</taxon>
    </lineage>
</organism>
<accession>A0ABD0XJT3</accession>
<proteinExistence type="predicted"/>
<dbReference type="InterPro" id="IPR024057">
    <property type="entry name" value="Nucleoplasmin_core_dom"/>
</dbReference>
<dbReference type="Pfam" id="PF03066">
    <property type="entry name" value="Nucleoplasmin"/>
    <property type="match status" value="1"/>
</dbReference>
<dbReference type="SUPFAM" id="SSF69203">
    <property type="entry name" value="Nucleoplasmin-like core domain"/>
    <property type="match status" value="1"/>
</dbReference>
<comment type="caution">
    <text evidence="2">The sequence shown here is derived from an EMBL/GenBank/DDBJ whole genome shotgun (WGS) entry which is preliminary data.</text>
</comment>
<evidence type="ECO:0000259" key="1">
    <source>
        <dbReference type="Pfam" id="PF03066"/>
    </source>
</evidence>
<name>A0ABD0XJT3_UMBPY</name>
<dbReference type="Gene3D" id="2.60.120.340">
    <property type="entry name" value="Nucleoplasmin core domain"/>
    <property type="match status" value="1"/>
</dbReference>